<dbReference type="Gene3D" id="1.25.40.290">
    <property type="entry name" value="ARM repeat domains"/>
    <property type="match status" value="1"/>
</dbReference>
<sequence length="365" mass="39743">MPFADELIGPDTARALFRTVRTAAPSADLSLLDGSADVLGPLALRARADLLRDALLTGLPGSYVQFADTIRRAATDPDFQGWLVWPVTSAVASKAVEEKSSGAFDDGMALLAELTGRLSSEFAIRTLLRADLDRALAIALEWTQSSDEHVRRLASEGTRPYLPWSVRVPEILTRPGITVPILDRLYRDDSDYVRRSVANHLNDFSRDVPDIVVQTAARWLDDPDANTDRLVRHALRTVIKNGNTDALALLGFAPADLDVTGPALDVVEVHVGDSVEFSASIRNLGLEPAKVVIDYIVHHTKANGGVTGKTFKLKTTTIAPSASLDVARQHSFRTITTRKYYPGPHAIELQINGVSYGRAEFVLVS</sequence>
<keyword evidence="2" id="KW-1185">Reference proteome</keyword>
<dbReference type="Proteomes" id="UP001081071">
    <property type="component" value="Unassembled WGS sequence"/>
</dbReference>
<evidence type="ECO:0000313" key="1">
    <source>
        <dbReference type="EMBL" id="MCZ4519897.1"/>
    </source>
</evidence>
<dbReference type="PROSITE" id="PS50077">
    <property type="entry name" value="HEAT_REPEAT"/>
    <property type="match status" value="1"/>
</dbReference>
<dbReference type="SUPFAM" id="SSF48371">
    <property type="entry name" value="ARM repeat"/>
    <property type="match status" value="1"/>
</dbReference>
<evidence type="ECO:0000313" key="2">
    <source>
        <dbReference type="Proteomes" id="UP001081071"/>
    </source>
</evidence>
<reference evidence="1" key="1">
    <citation type="submission" date="2022-12" db="EMBL/GenBank/DDBJ databases">
        <authorList>
            <person name="Krivoruchko A.V."/>
            <person name="Elkin A."/>
        </authorList>
    </citation>
    <scope>NUCLEOTIDE SEQUENCE</scope>
    <source>
        <strain evidence="1">IEGM 1391</strain>
    </source>
</reference>
<gene>
    <name evidence="1" type="ORF">O4220_15390</name>
</gene>
<dbReference type="InterPro" id="IPR016024">
    <property type="entry name" value="ARM-type_fold"/>
</dbReference>
<accession>A0ABT4MFZ4</accession>
<proteinExistence type="predicted"/>
<dbReference type="EMBL" id="JAPWIJ010000006">
    <property type="protein sequence ID" value="MCZ4519897.1"/>
    <property type="molecule type" value="Genomic_DNA"/>
</dbReference>
<organism evidence="1 2">
    <name type="scientific">Rhodococcus ruber</name>
    <dbReference type="NCBI Taxonomy" id="1830"/>
    <lineage>
        <taxon>Bacteria</taxon>
        <taxon>Bacillati</taxon>
        <taxon>Actinomycetota</taxon>
        <taxon>Actinomycetes</taxon>
        <taxon>Mycobacteriales</taxon>
        <taxon>Nocardiaceae</taxon>
        <taxon>Rhodococcus</taxon>
    </lineage>
</organism>
<comment type="caution">
    <text evidence="1">The sequence shown here is derived from an EMBL/GenBank/DDBJ whole genome shotgun (WGS) entry which is preliminary data.</text>
</comment>
<dbReference type="InterPro" id="IPR021133">
    <property type="entry name" value="HEAT_type_2"/>
</dbReference>
<protein>
    <submittedName>
        <fullName evidence="1">DNA alkylation repair protein</fullName>
    </submittedName>
</protein>
<name>A0ABT4MFZ4_9NOCA</name>
<dbReference type="RefSeq" id="WP_269605669.1">
    <property type="nucleotide sequence ID" value="NZ_JAPWIJ010000006.1"/>
</dbReference>